<dbReference type="Proteomes" id="UP000581135">
    <property type="component" value="Unassembled WGS sequence"/>
</dbReference>
<sequence>MAQRFSDRLKAAWHLLINYDPVVESDTAHLIQPVTVIRPAAPDQKRRTYVVLGVPRGGTSMVAGCLRLLGLPMGDRIESANNEDLDFTETARQLEPLYDGDGKPIAAKFDELRAIASRKAAERDVWGWKDPNGHVYIVELLSVLPNPHLIIVFRDLQAAAQTTFARTGQGHMKTIEDTLAQVGFLTTMVRNTDCPVAFVSYERGLRLRESLVRGLADFAGMPIDEMMIDEIITYIRPDRGGGELDEVYRLTDKSFWRGKPIRDPKEGGGVP</sequence>
<organism evidence="1 2">
    <name type="scientific">Limibacillus halophilus</name>
    <dbReference type="NCBI Taxonomy" id="1579333"/>
    <lineage>
        <taxon>Bacteria</taxon>
        <taxon>Pseudomonadati</taxon>
        <taxon>Pseudomonadota</taxon>
        <taxon>Alphaproteobacteria</taxon>
        <taxon>Rhodospirillales</taxon>
        <taxon>Rhodovibrionaceae</taxon>
        <taxon>Limibacillus</taxon>
    </lineage>
</organism>
<evidence type="ECO:0000313" key="1">
    <source>
        <dbReference type="EMBL" id="MBB3065511.1"/>
    </source>
</evidence>
<dbReference type="AlphaFoldDB" id="A0A839SRU6"/>
<evidence type="ECO:0008006" key="3">
    <source>
        <dbReference type="Google" id="ProtNLM"/>
    </source>
</evidence>
<keyword evidence="2" id="KW-1185">Reference proteome</keyword>
<dbReference type="InterPro" id="IPR027417">
    <property type="entry name" value="P-loop_NTPase"/>
</dbReference>
<evidence type="ECO:0000313" key="2">
    <source>
        <dbReference type="Proteomes" id="UP000581135"/>
    </source>
</evidence>
<protein>
    <recommendedName>
        <fullName evidence="3">Sulfotransferase family protein</fullName>
    </recommendedName>
</protein>
<reference evidence="1 2" key="1">
    <citation type="submission" date="2020-08" db="EMBL/GenBank/DDBJ databases">
        <title>Genomic Encyclopedia of Type Strains, Phase III (KMG-III): the genomes of soil and plant-associated and newly described type strains.</title>
        <authorList>
            <person name="Whitman W."/>
        </authorList>
    </citation>
    <scope>NUCLEOTIDE SEQUENCE [LARGE SCALE GENOMIC DNA]</scope>
    <source>
        <strain evidence="1 2">CECT 8803</strain>
    </source>
</reference>
<name>A0A839SRU6_9PROT</name>
<dbReference type="EMBL" id="JACHXA010000004">
    <property type="protein sequence ID" value="MBB3065511.1"/>
    <property type="molecule type" value="Genomic_DNA"/>
</dbReference>
<dbReference type="RefSeq" id="WP_183416333.1">
    <property type="nucleotide sequence ID" value="NZ_JACHXA010000004.1"/>
</dbReference>
<accession>A0A839SRU6</accession>
<proteinExistence type="predicted"/>
<gene>
    <name evidence="1" type="ORF">FHR98_001798</name>
</gene>
<comment type="caution">
    <text evidence="1">The sequence shown here is derived from an EMBL/GenBank/DDBJ whole genome shotgun (WGS) entry which is preliminary data.</text>
</comment>
<dbReference type="SUPFAM" id="SSF52540">
    <property type="entry name" value="P-loop containing nucleoside triphosphate hydrolases"/>
    <property type="match status" value="1"/>
</dbReference>
<dbReference type="Gene3D" id="3.40.50.300">
    <property type="entry name" value="P-loop containing nucleotide triphosphate hydrolases"/>
    <property type="match status" value="1"/>
</dbReference>